<dbReference type="AlphaFoldDB" id="A0A143PH27"/>
<evidence type="ECO:0000256" key="1">
    <source>
        <dbReference type="SAM" id="MobiDB-lite"/>
    </source>
</evidence>
<sequence length="228" mass="25506">MGPAAWYAKGVAPTNPDPSRIQRFPTGRTFEAWMRANHDREPEIWLAIYRKGTGLPTVTLAEALDVALCWGWIDGIRKSLDAQSFLQRYTPRRSRSLWSQINRDHIARLTAAGRMTPHGQRQVDLARADGRWDAAYAPVREASMASIPADLRAAIDANPKARRTFATLGRMNLFALAFRTNAMKTPAGRARKIAVLVDMLARGETIVPERPRRDAPPVAKPATKRQRS</sequence>
<name>A0A143PH27_LUTPR</name>
<keyword evidence="3" id="KW-1185">Reference proteome</keyword>
<evidence type="ECO:0008006" key="4">
    <source>
        <dbReference type="Google" id="ProtNLM"/>
    </source>
</evidence>
<feature type="region of interest" description="Disordered" evidence="1">
    <location>
        <begin position="207"/>
        <end position="228"/>
    </location>
</feature>
<gene>
    <name evidence="2" type="ORF">LuPra_01016</name>
</gene>
<evidence type="ECO:0000313" key="3">
    <source>
        <dbReference type="Proteomes" id="UP000076079"/>
    </source>
</evidence>
<reference evidence="3" key="2">
    <citation type="submission" date="2016-04" db="EMBL/GenBank/DDBJ databases">
        <title>First Complete Genome Sequence of a Subdivision 6 Acidobacterium.</title>
        <authorList>
            <person name="Huang S."/>
            <person name="Vieira S."/>
            <person name="Bunk B."/>
            <person name="Riedel T."/>
            <person name="Sproeer C."/>
            <person name="Overmann J."/>
        </authorList>
    </citation>
    <scope>NUCLEOTIDE SEQUENCE [LARGE SCALE GENOMIC DNA]</scope>
    <source>
        <strain evidence="3">DSM 100886 HEG_-6_39</strain>
    </source>
</reference>
<protein>
    <recommendedName>
        <fullName evidence="4">Bacteriocin-protection protein, YdeI/OmpD-associated family</fullName>
    </recommendedName>
</protein>
<dbReference type="STRING" id="1855912.LuPra_01016"/>
<dbReference type="EMBL" id="CP015136">
    <property type="protein sequence ID" value="AMY07835.1"/>
    <property type="molecule type" value="Genomic_DNA"/>
</dbReference>
<reference evidence="2 3" key="1">
    <citation type="journal article" date="2016" name="Genome Announc.">
        <title>First Complete Genome Sequence of a Subdivision 6 Acidobacterium Strain.</title>
        <authorList>
            <person name="Huang S."/>
            <person name="Vieira S."/>
            <person name="Bunk B."/>
            <person name="Riedel T."/>
            <person name="Sproer C."/>
            <person name="Overmann J."/>
        </authorList>
    </citation>
    <scope>NUCLEOTIDE SEQUENCE [LARGE SCALE GENOMIC DNA]</scope>
    <source>
        <strain evidence="3">DSM 100886 HEG_-6_39</strain>
    </source>
</reference>
<accession>A0A143PH27</accession>
<organism evidence="2 3">
    <name type="scientific">Luteitalea pratensis</name>
    <dbReference type="NCBI Taxonomy" id="1855912"/>
    <lineage>
        <taxon>Bacteria</taxon>
        <taxon>Pseudomonadati</taxon>
        <taxon>Acidobacteriota</taxon>
        <taxon>Vicinamibacteria</taxon>
        <taxon>Vicinamibacterales</taxon>
        <taxon>Vicinamibacteraceae</taxon>
        <taxon>Luteitalea</taxon>
    </lineage>
</organism>
<proteinExistence type="predicted"/>
<dbReference type="KEGG" id="abac:LuPra_01016"/>
<dbReference type="Pfam" id="PF13376">
    <property type="entry name" value="OmdA"/>
    <property type="match status" value="1"/>
</dbReference>
<dbReference type="Proteomes" id="UP000076079">
    <property type="component" value="Chromosome"/>
</dbReference>
<evidence type="ECO:0000313" key="2">
    <source>
        <dbReference type="EMBL" id="AMY07835.1"/>
    </source>
</evidence>